<dbReference type="RefSeq" id="WP_162332727.1">
    <property type="nucleotide sequence ID" value="NZ_CP048113.1"/>
</dbReference>
<accession>A0A6B9ZI80</accession>
<gene>
    <name evidence="1" type="ORF">GWR21_15990</name>
</gene>
<keyword evidence="2" id="KW-1185">Reference proteome</keyword>
<sequence length="125" mass="13135">MKKAKIALIGIIFLTVGGGALAFKVVRGLNPAYTYLGSTTWISTVVGTLVYSTTAPVCVRLSIGPSIAFISNVGIPAQDVYRTTLTNTVFTTTTSFGGPTVSTTRPTTICHICCPLAQTFISTIQ</sequence>
<dbReference type="KEGG" id="chih:GWR21_15990"/>
<dbReference type="AlphaFoldDB" id="A0A6B9ZI80"/>
<reference evidence="1 2" key="1">
    <citation type="submission" date="2020-01" db="EMBL/GenBank/DDBJ databases">
        <title>Complete genome sequence of Chitinophaga sp. H33E-04 isolated from quinoa roots.</title>
        <authorList>
            <person name="Weon H.-Y."/>
            <person name="Lee S.A."/>
        </authorList>
    </citation>
    <scope>NUCLEOTIDE SEQUENCE [LARGE SCALE GENOMIC DNA]</scope>
    <source>
        <strain evidence="1 2">H33E-04</strain>
    </source>
</reference>
<name>A0A6B9ZI80_9BACT</name>
<protein>
    <submittedName>
        <fullName evidence="1">Uncharacterized protein</fullName>
    </submittedName>
</protein>
<dbReference type="Proteomes" id="UP000476411">
    <property type="component" value="Chromosome"/>
</dbReference>
<proteinExistence type="predicted"/>
<organism evidence="1 2">
    <name type="scientific">Chitinophaga agri</name>
    <dbReference type="NCBI Taxonomy" id="2703787"/>
    <lineage>
        <taxon>Bacteria</taxon>
        <taxon>Pseudomonadati</taxon>
        <taxon>Bacteroidota</taxon>
        <taxon>Chitinophagia</taxon>
        <taxon>Chitinophagales</taxon>
        <taxon>Chitinophagaceae</taxon>
        <taxon>Chitinophaga</taxon>
    </lineage>
</organism>
<dbReference type="EMBL" id="CP048113">
    <property type="protein sequence ID" value="QHS61044.1"/>
    <property type="molecule type" value="Genomic_DNA"/>
</dbReference>
<evidence type="ECO:0000313" key="1">
    <source>
        <dbReference type="EMBL" id="QHS61044.1"/>
    </source>
</evidence>
<evidence type="ECO:0000313" key="2">
    <source>
        <dbReference type="Proteomes" id="UP000476411"/>
    </source>
</evidence>